<evidence type="ECO:0000259" key="2">
    <source>
        <dbReference type="Pfam" id="PF13937"/>
    </source>
</evidence>
<dbReference type="EMBL" id="CP019893">
    <property type="protein sequence ID" value="ARS90402.1"/>
    <property type="molecule type" value="Genomic_DNA"/>
</dbReference>
<dbReference type="NCBIfam" id="TIGR03647">
    <property type="entry name" value="Na_symport_sm"/>
    <property type="match status" value="1"/>
</dbReference>
<keyword evidence="4" id="KW-1185">Reference proteome</keyword>
<dbReference type="InterPro" id="IPR019886">
    <property type="entry name" value="Na_symporter_ssu"/>
</dbReference>
<evidence type="ECO:0000256" key="1">
    <source>
        <dbReference type="SAM" id="Phobius"/>
    </source>
</evidence>
<feature type="transmembrane region" description="Helical" evidence="1">
    <location>
        <begin position="47"/>
        <end position="68"/>
    </location>
</feature>
<feature type="domain" description="Sodium symporter small subunit" evidence="2">
    <location>
        <begin position="36"/>
        <end position="115"/>
    </location>
</feature>
<evidence type="ECO:0000313" key="3">
    <source>
        <dbReference type="EMBL" id="ARS90402.1"/>
    </source>
</evidence>
<keyword evidence="1" id="KW-1133">Transmembrane helix</keyword>
<keyword evidence="1" id="KW-0812">Transmembrane</keyword>
<dbReference type="Pfam" id="PF13937">
    <property type="entry name" value="DUF4212"/>
    <property type="match status" value="1"/>
</dbReference>
<dbReference type="AlphaFoldDB" id="A0A2Z2HTB6"/>
<evidence type="ECO:0000313" key="4">
    <source>
        <dbReference type="Proteomes" id="UP000250088"/>
    </source>
</evidence>
<proteinExistence type="predicted"/>
<sequence>MSDNTTRDSTDAAATDGGVKTEQYLDKEINLFKPATPFMRDNLRAMWGLFALWAIVVFGPTTAVLIAPDVMTGTEVLGGFPLHFFITAVVTPLGALVLSAVYAYQRDRLDTKYGISHEDDVETDSSETVAADGGDR</sequence>
<feature type="transmembrane region" description="Helical" evidence="1">
    <location>
        <begin position="80"/>
        <end position="104"/>
    </location>
</feature>
<gene>
    <name evidence="3" type="ORF">B1756_12135</name>
</gene>
<dbReference type="GeneID" id="32894838"/>
<keyword evidence="1" id="KW-0472">Membrane</keyword>
<protein>
    <submittedName>
        <fullName evidence="3">Sodium:solute symporter</fullName>
    </submittedName>
</protein>
<dbReference type="Proteomes" id="UP000250088">
    <property type="component" value="Chromosome"/>
</dbReference>
<dbReference type="RefSeq" id="WP_086888774.1">
    <property type="nucleotide sequence ID" value="NZ_CP019893.1"/>
</dbReference>
<accession>A0A2Z2HTB6</accession>
<dbReference type="KEGG" id="naj:B1756_12135"/>
<organism evidence="3 4">
    <name type="scientific">Natrarchaeobaculum aegyptiacum</name>
    <dbReference type="NCBI Taxonomy" id="745377"/>
    <lineage>
        <taxon>Archaea</taxon>
        <taxon>Methanobacteriati</taxon>
        <taxon>Methanobacteriota</taxon>
        <taxon>Stenosarchaea group</taxon>
        <taxon>Halobacteria</taxon>
        <taxon>Halobacteriales</taxon>
        <taxon>Natrialbaceae</taxon>
        <taxon>Natrarchaeobaculum</taxon>
    </lineage>
</organism>
<reference evidence="4" key="1">
    <citation type="submission" date="2017-02" db="EMBL/GenBank/DDBJ databases">
        <title>Natronthermophilus aegyptiacus gen. nov.,sp. nov., an aerobic, extremely halophilic alkalithermophilic archaeon isolated from the athalassohaline Wadi An Natrun, Egypt.</title>
        <authorList>
            <person name="Zhao B."/>
        </authorList>
    </citation>
    <scope>NUCLEOTIDE SEQUENCE [LARGE SCALE GENOMIC DNA]</scope>
    <source>
        <strain evidence="4">JW/NM-HA 15</strain>
    </source>
</reference>
<dbReference type="OrthoDB" id="190044at2157"/>
<name>A0A2Z2HTB6_9EURY</name>